<evidence type="ECO:0000313" key="2">
    <source>
        <dbReference type="EMBL" id="CAD8482178.1"/>
    </source>
</evidence>
<sequence>MTTPTAAAAAALVELPAALERCRAHGMEVDVPGLLKHMMAQPIPAPAPPADVFMKYTRQTKTKCTTQLVTPHGGAVETTATTEAHDESLSSQAASSRAPSGHGEAMSTVRTRSSTSRKTFSKAAMDIKPYPQ</sequence>
<organism evidence="2">
    <name type="scientific">Phaeocystis antarctica</name>
    <dbReference type="NCBI Taxonomy" id="33657"/>
    <lineage>
        <taxon>Eukaryota</taxon>
        <taxon>Haptista</taxon>
        <taxon>Haptophyta</taxon>
        <taxon>Prymnesiophyceae</taxon>
        <taxon>Phaeocystales</taxon>
        <taxon>Phaeocystaceae</taxon>
        <taxon>Phaeocystis</taxon>
    </lineage>
</organism>
<proteinExistence type="predicted"/>
<feature type="compositionally biased region" description="Low complexity" evidence="1">
    <location>
        <begin position="107"/>
        <end position="118"/>
    </location>
</feature>
<protein>
    <submittedName>
        <fullName evidence="2">Uncharacterized protein</fullName>
    </submittedName>
</protein>
<accession>A0A7S0EFG9</accession>
<name>A0A7S0EFG9_9EUKA</name>
<gene>
    <name evidence="2" type="ORF">PANT1444_LOCUS7431</name>
</gene>
<evidence type="ECO:0000256" key="1">
    <source>
        <dbReference type="SAM" id="MobiDB-lite"/>
    </source>
</evidence>
<feature type="compositionally biased region" description="Polar residues" evidence="1">
    <location>
        <begin position="89"/>
        <end position="98"/>
    </location>
</feature>
<dbReference type="EMBL" id="HBEP01013146">
    <property type="protein sequence ID" value="CAD8482178.1"/>
    <property type="molecule type" value="Transcribed_RNA"/>
</dbReference>
<reference evidence="2" key="1">
    <citation type="submission" date="2021-01" db="EMBL/GenBank/DDBJ databases">
        <authorList>
            <person name="Corre E."/>
            <person name="Pelletier E."/>
            <person name="Niang G."/>
            <person name="Scheremetjew M."/>
            <person name="Finn R."/>
            <person name="Kale V."/>
            <person name="Holt S."/>
            <person name="Cochrane G."/>
            <person name="Meng A."/>
            <person name="Brown T."/>
            <person name="Cohen L."/>
        </authorList>
    </citation>
    <scope>NUCLEOTIDE SEQUENCE</scope>
    <source>
        <strain evidence="2">CCMP1374</strain>
    </source>
</reference>
<feature type="region of interest" description="Disordered" evidence="1">
    <location>
        <begin position="64"/>
        <end position="132"/>
    </location>
</feature>
<dbReference type="AlphaFoldDB" id="A0A7S0EFG9"/>